<dbReference type="InterPro" id="IPR025558">
    <property type="entry name" value="DUF4283"/>
</dbReference>
<feature type="region of interest" description="Disordered" evidence="1">
    <location>
        <begin position="275"/>
        <end position="370"/>
    </location>
</feature>
<reference evidence="3 4" key="1">
    <citation type="submission" date="2018-06" db="EMBL/GenBank/DDBJ databases">
        <title>WGS assembly of Brassica rapa FPsc.</title>
        <authorList>
            <person name="Bowman J."/>
            <person name="Kohchi T."/>
            <person name="Yamato K."/>
            <person name="Jenkins J."/>
            <person name="Shu S."/>
            <person name="Ishizaki K."/>
            <person name="Yamaoka S."/>
            <person name="Nishihama R."/>
            <person name="Nakamura Y."/>
            <person name="Berger F."/>
            <person name="Adam C."/>
            <person name="Aki S."/>
            <person name="Althoff F."/>
            <person name="Araki T."/>
            <person name="Arteaga-Vazquez M."/>
            <person name="Balasubrmanian S."/>
            <person name="Bauer D."/>
            <person name="Boehm C."/>
            <person name="Briginshaw L."/>
            <person name="Caballero-Perez J."/>
            <person name="Catarino B."/>
            <person name="Chen F."/>
            <person name="Chiyoda S."/>
            <person name="Chovatia M."/>
            <person name="Davies K."/>
            <person name="Delmans M."/>
            <person name="Demura T."/>
            <person name="Dierschke T."/>
            <person name="Dolan L."/>
            <person name="Dorantes-Acosta A."/>
            <person name="Eklund D."/>
            <person name="Florent S."/>
            <person name="Flores-Sandoval E."/>
            <person name="Fujiyama A."/>
            <person name="Fukuzawa H."/>
            <person name="Galik B."/>
            <person name="Grimanelli D."/>
            <person name="Grimwood J."/>
            <person name="Grossniklaus U."/>
            <person name="Hamada T."/>
            <person name="Haseloff J."/>
            <person name="Hetherington A."/>
            <person name="Higo A."/>
            <person name="Hirakawa Y."/>
            <person name="Hundley H."/>
            <person name="Ikeda Y."/>
            <person name="Inoue K."/>
            <person name="Inoue S."/>
            <person name="Ishida S."/>
            <person name="Jia Q."/>
            <person name="Kakita M."/>
            <person name="Kanazawa T."/>
            <person name="Kawai Y."/>
            <person name="Kawashima T."/>
            <person name="Kennedy M."/>
            <person name="Kinose K."/>
            <person name="Kinoshita T."/>
            <person name="Kohara Y."/>
            <person name="Koide E."/>
            <person name="Komatsu K."/>
            <person name="Kopischke S."/>
            <person name="Kubo M."/>
            <person name="Kyozuka J."/>
            <person name="Lagercrantz U."/>
            <person name="Lin S."/>
            <person name="Lindquist E."/>
            <person name="Lipzen A."/>
            <person name="Lu C."/>
            <person name="Luna E."/>
            <person name="Martienssen R."/>
            <person name="Minamino N."/>
            <person name="Mizutani M."/>
            <person name="Mizutani M."/>
            <person name="Mochizuki N."/>
            <person name="Monte I."/>
            <person name="Mosher R."/>
            <person name="Nagasaki H."/>
            <person name="Nakagami H."/>
            <person name="Naramoto S."/>
            <person name="Nishitani K."/>
            <person name="Ohtani M."/>
            <person name="Okamoto T."/>
            <person name="Okumura M."/>
            <person name="Phillips J."/>
            <person name="Pollak B."/>
            <person name="Reinders A."/>
            <person name="Roevekamp M."/>
            <person name="Sano R."/>
            <person name="Sawa S."/>
            <person name="Schmid M."/>
            <person name="Shirakawa M."/>
            <person name="Solano R."/>
            <person name="Spunde A."/>
            <person name="Suetsugu N."/>
            <person name="Sugano S."/>
            <person name="Sugiyama A."/>
            <person name="Sun R."/>
            <person name="Suzuki Y."/>
            <person name="Takenaka M."/>
            <person name="Takezawa D."/>
            <person name="Tomogane H."/>
            <person name="Tsuzuki M."/>
            <person name="Ueda T."/>
            <person name="Umeda M."/>
            <person name="Ward J."/>
            <person name="Watanabe Y."/>
            <person name="Yazaki K."/>
            <person name="Yokoyama R."/>
            <person name="Yoshitake Y."/>
            <person name="Yotsui I."/>
            <person name="Zachgo S."/>
            <person name="Schmutz J."/>
        </authorList>
    </citation>
    <scope>NUCLEOTIDE SEQUENCE [LARGE SCALE GENOMIC DNA]</scope>
    <source>
        <strain evidence="4">cv. B-3</strain>
    </source>
</reference>
<evidence type="ECO:0000259" key="2">
    <source>
        <dbReference type="Pfam" id="PF14111"/>
    </source>
</evidence>
<dbReference type="EMBL" id="CM010632">
    <property type="protein sequence ID" value="RID62723.1"/>
    <property type="molecule type" value="Genomic_DNA"/>
</dbReference>
<evidence type="ECO:0000313" key="3">
    <source>
        <dbReference type="EMBL" id="RID62723.1"/>
    </source>
</evidence>
<evidence type="ECO:0000313" key="4">
    <source>
        <dbReference type="Proteomes" id="UP000264353"/>
    </source>
</evidence>
<proteinExistence type="predicted"/>
<feature type="domain" description="DUF4283" evidence="2">
    <location>
        <begin position="9"/>
        <end position="75"/>
    </location>
</feature>
<dbReference type="PANTHER" id="PTHR31286:SF148">
    <property type="entry name" value="DUF4283 DOMAIN-CONTAINING PROTEIN"/>
    <property type="match status" value="1"/>
</dbReference>
<protein>
    <recommendedName>
        <fullName evidence="2">DUF4283 domain-containing protein</fullName>
    </recommendedName>
</protein>
<dbReference type="PANTHER" id="PTHR31286">
    <property type="entry name" value="GLYCINE-RICH CELL WALL STRUCTURAL PROTEIN 1.8-LIKE"/>
    <property type="match status" value="1"/>
</dbReference>
<feature type="compositionally biased region" description="Acidic residues" evidence="1">
    <location>
        <begin position="325"/>
        <end position="343"/>
    </location>
</feature>
<feature type="non-terminal residue" evidence="3">
    <location>
        <position position="1"/>
    </location>
</feature>
<gene>
    <name evidence="3" type="ORF">BRARA_E01774</name>
</gene>
<name>A0A397ZJY9_BRACM</name>
<dbReference type="InterPro" id="IPR040256">
    <property type="entry name" value="At4g02000-like"/>
</dbReference>
<feature type="region of interest" description="Disordered" evidence="1">
    <location>
        <begin position="235"/>
        <end position="254"/>
    </location>
</feature>
<feature type="compositionally biased region" description="Basic and acidic residues" evidence="1">
    <location>
        <begin position="350"/>
        <end position="360"/>
    </location>
</feature>
<organism evidence="3 4">
    <name type="scientific">Brassica campestris</name>
    <name type="common">Field mustard</name>
    <dbReference type="NCBI Taxonomy" id="3711"/>
    <lineage>
        <taxon>Eukaryota</taxon>
        <taxon>Viridiplantae</taxon>
        <taxon>Streptophyta</taxon>
        <taxon>Embryophyta</taxon>
        <taxon>Tracheophyta</taxon>
        <taxon>Spermatophyta</taxon>
        <taxon>Magnoliopsida</taxon>
        <taxon>eudicotyledons</taxon>
        <taxon>Gunneridae</taxon>
        <taxon>Pentapetalae</taxon>
        <taxon>rosids</taxon>
        <taxon>malvids</taxon>
        <taxon>Brassicales</taxon>
        <taxon>Brassicaceae</taxon>
        <taxon>Brassiceae</taxon>
        <taxon>Brassica</taxon>
    </lineage>
</organism>
<dbReference type="Proteomes" id="UP000264353">
    <property type="component" value="Chromosome A5"/>
</dbReference>
<dbReference type="Pfam" id="PF14111">
    <property type="entry name" value="DUF4283"/>
    <property type="match status" value="1"/>
</dbReference>
<feature type="compositionally biased region" description="Polar residues" evidence="1">
    <location>
        <begin position="284"/>
        <end position="293"/>
    </location>
</feature>
<evidence type="ECO:0000256" key="1">
    <source>
        <dbReference type="SAM" id="MobiDB-lite"/>
    </source>
</evidence>
<accession>A0A397ZJY9</accession>
<sequence>TFFTFQLHIGKVHAIVNRIWSFPDRPVKIDAQFISPKTVLFRIDNPQLKARVLKRMFWHIADIPIVVREWSPKTASAHPDLTAVPLWIDLRGVPDHLFSNNGLTFFGDTIGTTVKLHPNTECCVRLDVALLLVVMNLEEPLPESIQVRGSGEILTISYPWLPPRCLGCQKWGHTDANCSKNKKIKDLGGAGRNIISGETSDESADRAVTLVGDNDNSKPIDIEDPVLEAAKLNITEPNARESSTKETNIEQTGGMEVEHECAEHDTPSLQVAPKQVVEHEDNETWLTIPQNKSPLARKTNGKATQRPEVEPPTGSPSRYHLLSNELEEGEVDVEEDSSDEESSVESQTALEKKKQMERQKSGKKKKSQKPLFHSTSALYRFHRKLKLLKPILRRLNRNKFGDIPRRTREAFEVSCDKQKAALQQPSAGAFEEVAEATTNWNYWAEIEENFLRQKSRITWLKNGDQNTLFFFKIVQCRSSFNLIRQLILPSGETITDPQLIKITARPRSRMCCSQCRLTKHLFQTASLLSSTVHLGLSSSKTLSWPFSLSSCMVFCPEE</sequence>
<dbReference type="AlphaFoldDB" id="A0A397ZJY9"/>
<feature type="compositionally biased region" description="Basic and acidic residues" evidence="1">
    <location>
        <begin position="238"/>
        <end position="248"/>
    </location>
</feature>